<dbReference type="AlphaFoldDB" id="A0A0L0H0U0"/>
<name>A0A0L0H0U0_9ENTR</name>
<keyword evidence="1" id="KW-0805">Transcription regulation</keyword>
<keyword evidence="2" id="KW-0238">DNA-binding</keyword>
<comment type="caution">
    <text evidence="6">The sequence shown here is derived from an EMBL/GenBank/DDBJ whole genome shotgun (WGS) entry which is preliminary data.</text>
</comment>
<dbReference type="FunFam" id="1.10.10.10:FF:000297">
    <property type="entry name" value="DNA-binding transcriptional activator SdiA"/>
    <property type="match status" value="1"/>
</dbReference>
<dbReference type="CDD" id="cd06170">
    <property type="entry name" value="LuxR_C_like"/>
    <property type="match status" value="1"/>
</dbReference>
<keyword evidence="3" id="KW-0010">Activator</keyword>
<dbReference type="PATRIC" id="fig|379893.4.peg.2514"/>
<dbReference type="Pfam" id="PF00196">
    <property type="entry name" value="GerE"/>
    <property type="match status" value="1"/>
</dbReference>
<dbReference type="SUPFAM" id="SSF75516">
    <property type="entry name" value="Pheromone-binding domain of LuxR-like quorum-sensing transcription factors"/>
    <property type="match status" value="1"/>
</dbReference>
<protein>
    <submittedName>
        <fullName evidence="6">LuxR family transcriptional regulator</fullName>
    </submittedName>
</protein>
<dbReference type="PANTHER" id="PTHR44688:SF16">
    <property type="entry name" value="DNA-BINDING TRANSCRIPTIONAL ACTIVATOR DEVR_DOSR"/>
    <property type="match status" value="1"/>
</dbReference>
<dbReference type="GO" id="GO:0003677">
    <property type="term" value="F:DNA binding"/>
    <property type="evidence" value="ECO:0007669"/>
    <property type="project" value="UniProtKB-KW"/>
</dbReference>
<gene>
    <name evidence="6" type="ORF">GM31_12375</name>
</gene>
<dbReference type="Pfam" id="PF03472">
    <property type="entry name" value="Autoind_bind"/>
    <property type="match status" value="1"/>
</dbReference>
<dbReference type="PROSITE" id="PS50043">
    <property type="entry name" value="HTH_LUXR_2"/>
    <property type="match status" value="1"/>
</dbReference>
<dbReference type="PANTHER" id="PTHR44688">
    <property type="entry name" value="DNA-BINDING TRANSCRIPTIONAL ACTIVATOR DEVR_DOSR"/>
    <property type="match status" value="1"/>
</dbReference>
<dbReference type="NCBIfam" id="NF007561">
    <property type="entry name" value="PRK10188.1"/>
    <property type="match status" value="1"/>
</dbReference>
<dbReference type="OrthoDB" id="9774661at2"/>
<dbReference type="InterPro" id="IPR016032">
    <property type="entry name" value="Sig_transdc_resp-reg_C-effctor"/>
</dbReference>
<dbReference type="SMART" id="SM00421">
    <property type="entry name" value="HTH_LUXR"/>
    <property type="match status" value="1"/>
</dbReference>
<evidence type="ECO:0000259" key="5">
    <source>
        <dbReference type="PROSITE" id="PS50043"/>
    </source>
</evidence>
<dbReference type="RefSeq" id="WP_049856211.1">
    <property type="nucleotide sequence ID" value="NZ_JNGI01000019.1"/>
</dbReference>
<dbReference type="Gene3D" id="1.10.10.10">
    <property type="entry name" value="Winged helix-like DNA-binding domain superfamily/Winged helix DNA-binding domain"/>
    <property type="match status" value="1"/>
</dbReference>
<evidence type="ECO:0000256" key="2">
    <source>
        <dbReference type="ARBA" id="ARBA00023125"/>
    </source>
</evidence>
<dbReference type="InterPro" id="IPR036693">
    <property type="entry name" value="TF_LuxR_autoind-bd_dom_sf"/>
</dbReference>
<evidence type="ECO:0000313" key="6">
    <source>
        <dbReference type="EMBL" id="KNC94817.1"/>
    </source>
</evidence>
<dbReference type="Gene3D" id="3.30.450.80">
    <property type="entry name" value="Transcription factor LuxR-like, autoinducer-binding domain"/>
    <property type="match status" value="1"/>
</dbReference>
<organism evidence="6 7">
    <name type="scientific">Trabulsiella odontotermitis</name>
    <dbReference type="NCBI Taxonomy" id="379893"/>
    <lineage>
        <taxon>Bacteria</taxon>
        <taxon>Pseudomonadati</taxon>
        <taxon>Pseudomonadota</taxon>
        <taxon>Gammaproteobacteria</taxon>
        <taxon>Enterobacterales</taxon>
        <taxon>Enterobacteriaceae</taxon>
        <taxon>Trabulsiella</taxon>
    </lineage>
</organism>
<feature type="domain" description="HTH luxR-type" evidence="5">
    <location>
        <begin position="174"/>
        <end position="239"/>
    </location>
</feature>
<dbReference type="PRINTS" id="PR00038">
    <property type="entry name" value="HTHLUXR"/>
</dbReference>
<keyword evidence="4" id="KW-0804">Transcription</keyword>
<sequence>MRDNDFFRWRREMLQHFQSITTSEQIYTLLQQQTERLEYDYFSLCVRHPVPFTRPKLSIHTTYPERWWSHYMAEKFHIIDPVLKAENFRRGHLRWDDDLFSDASLLWDSARDHGLRNGVTQCLMLPNRAMGFLSVSRETEQGSATYDDDEMELRLQTLTEQSLLALLRLEDEMVTPAEMRFSKRELEILKWTAEGKTSAEIAMILSISENTVNFHQKNMQKKFNAPNKTQIACYAAATGII</sequence>
<dbReference type="InterPro" id="IPR036388">
    <property type="entry name" value="WH-like_DNA-bd_sf"/>
</dbReference>
<dbReference type="STRING" id="379893.GCA_001297775_01130"/>
<evidence type="ECO:0000256" key="3">
    <source>
        <dbReference type="ARBA" id="ARBA00023159"/>
    </source>
</evidence>
<keyword evidence="7" id="KW-1185">Reference proteome</keyword>
<dbReference type="EMBL" id="JNGI01000019">
    <property type="protein sequence ID" value="KNC94817.1"/>
    <property type="molecule type" value="Genomic_DNA"/>
</dbReference>
<evidence type="ECO:0000256" key="1">
    <source>
        <dbReference type="ARBA" id="ARBA00023015"/>
    </source>
</evidence>
<dbReference type="Proteomes" id="UP000037393">
    <property type="component" value="Unassembled WGS sequence"/>
</dbReference>
<dbReference type="InterPro" id="IPR000792">
    <property type="entry name" value="Tscrpt_reg_LuxR_C"/>
</dbReference>
<proteinExistence type="predicted"/>
<dbReference type="InterPro" id="IPR005143">
    <property type="entry name" value="TF_LuxR_autoind-bd_dom"/>
</dbReference>
<evidence type="ECO:0000313" key="7">
    <source>
        <dbReference type="Proteomes" id="UP000037393"/>
    </source>
</evidence>
<reference evidence="6 7" key="1">
    <citation type="journal article" date="2015" name="Appl. Environ. Microbiol.">
        <title>The Enterobacterium Trabulsiella odontotermitis Presents Novel Adaptations Related to Its Association with Fungus-Growing Termites.</title>
        <authorList>
            <person name="Sapountzis P."/>
            <person name="Gruntjes T."/>
            <person name="Otani S."/>
            <person name="Estevez J."/>
            <person name="da Costa R.R."/>
            <person name="Plunkett G.3rd."/>
            <person name="Perna N.T."/>
            <person name="Poulsen M."/>
        </authorList>
    </citation>
    <scope>NUCLEOTIDE SEQUENCE [LARGE SCALE GENOMIC DNA]</scope>
    <source>
        <strain evidence="6 7">12</strain>
    </source>
</reference>
<evidence type="ECO:0000256" key="4">
    <source>
        <dbReference type="ARBA" id="ARBA00023163"/>
    </source>
</evidence>
<dbReference type="SUPFAM" id="SSF46894">
    <property type="entry name" value="C-terminal effector domain of the bipartite response regulators"/>
    <property type="match status" value="1"/>
</dbReference>
<dbReference type="PROSITE" id="PS00622">
    <property type="entry name" value="HTH_LUXR_1"/>
    <property type="match status" value="1"/>
</dbReference>
<accession>A0A0L0H0U0</accession>
<dbReference type="GO" id="GO:0045893">
    <property type="term" value="P:positive regulation of DNA-templated transcription"/>
    <property type="evidence" value="ECO:0007669"/>
    <property type="project" value="UniProtKB-ARBA"/>
</dbReference>